<evidence type="ECO:0000313" key="2">
    <source>
        <dbReference type="Proteomes" id="UP000828390"/>
    </source>
</evidence>
<gene>
    <name evidence="1" type="ORF">DPMN_048829</name>
</gene>
<sequence>MTSNEKVPSEDIVSVNVVRAGSSYVSMEVKGVSLVARIDSGAEISILSSTVYV</sequence>
<organism evidence="1 2">
    <name type="scientific">Dreissena polymorpha</name>
    <name type="common">Zebra mussel</name>
    <name type="synonym">Mytilus polymorpha</name>
    <dbReference type="NCBI Taxonomy" id="45954"/>
    <lineage>
        <taxon>Eukaryota</taxon>
        <taxon>Metazoa</taxon>
        <taxon>Spiralia</taxon>
        <taxon>Lophotrochozoa</taxon>
        <taxon>Mollusca</taxon>
        <taxon>Bivalvia</taxon>
        <taxon>Autobranchia</taxon>
        <taxon>Heteroconchia</taxon>
        <taxon>Euheterodonta</taxon>
        <taxon>Imparidentia</taxon>
        <taxon>Neoheterodontei</taxon>
        <taxon>Myida</taxon>
        <taxon>Dreissenoidea</taxon>
        <taxon>Dreissenidae</taxon>
        <taxon>Dreissena</taxon>
    </lineage>
</organism>
<dbReference type="Proteomes" id="UP000828390">
    <property type="component" value="Unassembled WGS sequence"/>
</dbReference>
<accession>A0A9D4DBI9</accession>
<keyword evidence="2" id="KW-1185">Reference proteome</keyword>
<protein>
    <recommendedName>
        <fullName evidence="3">Peptidase A2 domain-containing protein</fullName>
    </recommendedName>
</protein>
<reference evidence="1" key="1">
    <citation type="journal article" date="2019" name="bioRxiv">
        <title>The Genome of the Zebra Mussel, Dreissena polymorpha: A Resource for Invasive Species Research.</title>
        <authorList>
            <person name="McCartney M.A."/>
            <person name="Auch B."/>
            <person name="Kono T."/>
            <person name="Mallez S."/>
            <person name="Zhang Y."/>
            <person name="Obille A."/>
            <person name="Becker A."/>
            <person name="Abrahante J.E."/>
            <person name="Garbe J."/>
            <person name="Badalamenti J.P."/>
            <person name="Herman A."/>
            <person name="Mangelson H."/>
            <person name="Liachko I."/>
            <person name="Sullivan S."/>
            <person name="Sone E.D."/>
            <person name="Koren S."/>
            <person name="Silverstein K.A.T."/>
            <person name="Beckman K.B."/>
            <person name="Gohl D.M."/>
        </authorList>
    </citation>
    <scope>NUCLEOTIDE SEQUENCE</scope>
    <source>
        <strain evidence="1">Duluth1</strain>
        <tissue evidence="1">Whole animal</tissue>
    </source>
</reference>
<comment type="caution">
    <text evidence="1">The sequence shown here is derived from an EMBL/GenBank/DDBJ whole genome shotgun (WGS) entry which is preliminary data.</text>
</comment>
<dbReference type="EMBL" id="JAIWYP010000011">
    <property type="protein sequence ID" value="KAH3742095.1"/>
    <property type="molecule type" value="Genomic_DNA"/>
</dbReference>
<name>A0A9D4DBI9_DREPO</name>
<proteinExistence type="predicted"/>
<dbReference type="AlphaFoldDB" id="A0A9D4DBI9"/>
<evidence type="ECO:0000313" key="1">
    <source>
        <dbReference type="EMBL" id="KAH3742095.1"/>
    </source>
</evidence>
<reference evidence="1" key="2">
    <citation type="submission" date="2020-11" db="EMBL/GenBank/DDBJ databases">
        <authorList>
            <person name="McCartney M.A."/>
            <person name="Auch B."/>
            <person name="Kono T."/>
            <person name="Mallez S."/>
            <person name="Becker A."/>
            <person name="Gohl D.M."/>
            <person name="Silverstein K.A.T."/>
            <person name="Koren S."/>
            <person name="Bechman K.B."/>
            <person name="Herman A."/>
            <person name="Abrahante J.E."/>
            <person name="Garbe J."/>
        </authorList>
    </citation>
    <scope>NUCLEOTIDE SEQUENCE</scope>
    <source>
        <strain evidence="1">Duluth1</strain>
        <tissue evidence="1">Whole animal</tissue>
    </source>
</reference>
<evidence type="ECO:0008006" key="3">
    <source>
        <dbReference type="Google" id="ProtNLM"/>
    </source>
</evidence>